<evidence type="ECO:0000256" key="1">
    <source>
        <dbReference type="SAM" id="MobiDB-lite"/>
    </source>
</evidence>
<feature type="compositionally biased region" description="Basic and acidic residues" evidence="1">
    <location>
        <begin position="179"/>
        <end position="194"/>
    </location>
</feature>
<feature type="compositionally biased region" description="Pro residues" evidence="1">
    <location>
        <begin position="133"/>
        <end position="149"/>
    </location>
</feature>
<dbReference type="AlphaFoldDB" id="A0AAN6RTX3"/>
<accession>A0AAN6RTX3</accession>
<sequence>MAMTASMTRSRRAEGVHVAHPRIASGHHRLVAAAAAAAAAVNANAKSGGSHQHLYHAAAPSAAAAPAPAAPAPRPKRQLDVSAHDLDAAAAAAKRAKFTTGIAVEIPARPSLHTRFSRESLSRDSSDAKSKAQPPPTTQVPLPQPPRKPAPNRRGRPASGPKPAAAANTTTVQKPTRTKHQEKVANGLKHELDRLQPAAPAAEATKDQGRKLRSQEATRFKSELSAYFPEYDEVIGNDPKETHLLNVDTPIIITRGDPAGPDSSNTSSSSTQYPRHHQLHHHPPPAAPPEYPIRSYSDALFTDLFDAQRIDFSFLNKPPPDSLPHHRNNNLTPKIPDADPLPPSSFEPAHKKAERLERSIRNSEKGRAQHEKDQIIRLLDGLQGHDWLRVMGVSGITESRKRAFEPAREHFVRGCEGILAKFRRWATEEKRRKVERGGSGAGVEKKVGREEEEEGEEEEGGVGSGSEDEGGEKSADDLEDGDPEEESEPPDNDDDVDASIAKQLREEALAAARKKTAKRKPPPPSHPQPPQEPPPSPIRSFFAKRYQRDAALARSRRKGRNVMAWGRPVPEVAEAEFGLPEGFVDEEIMRVRARGKRRDMRGRARG</sequence>
<feature type="compositionally biased region" description="Basic residues" evidence="1">
    <location>
        <begin position="274"/>
        <end position="283"/>
    </location>
</feature>
<reference evidence="3" key="2">
    <citation type="submission" date="2023-05" db="EMBL/GenBank/DDBJ databases">
        <authorList>
            <consortium name="Lawrence Berkeley National Laboratory"/>
            <person name="Steindorff A."/>
            <person name="Hensen N."/>
            <person name="Bonometti L."/>
            <person name="Westerberg I."/>
            <person name="Brannstrom I.O."/>
            <person name="Guillou S."/>
            <person name="Cros-Aarteil S."/>
            <person name="Calhoun S."/>
            <person name="Haridas S."/>
            <person name="Kuo A."/>
            <person name="Mondo S."/>
            <person name="Pangilinan J."/>
            <person name="Riley R."/>
            <person name="Labutti K."/>
            <person name="Andreopoulos B."/>
            <person name="Lipzen A."/>
            <person name="Chen C."/>
            <person name="Yanf M."/>
            <person name="Daum C."/>
            <person name="Ng V."/>
            <person name="Clum A."/>
            <person name="Ohm R."/>
            <person name="Martin F."/>
            <person name="Silar P."/>
            <person name="Natvig D."/>
            <person name="Lalanne C."/>
            <person name="Gautier V."/>
            <person name="Ament-Velasquez S.L."/>
            <person name="Kruys A."/>
            <person name="Hutchinson M.I."/>
            <person name="Powell A.J."/>
            <person name="Barry K."/>
            <person name="Miller A.N."/>
            <person name="Grigoriev I.V."/>
            <person name="Debuchy R."/>
            <person name="Gladieux P."/>
            <person name="Thoren M.H."/>
            <person name="Johannesson H."/>
        </authorList>
    </citation>
    <scope>NUCLEOTIDE SEQUENCE</scope>
    <source>
        <strain evidence="3">CBS 103.79</strain>
    </source>
</reference>
<feature type="compositionally biased region" description="Low complexity" evidence="1">
    <location>
        <begin position="57"/>
        <end position="67"/>
    </location>
</feature>
<feature type="region of interest" description="Disordered" evidence="1">
    <location>
        <begin position="52"/>
        <end position="77"/>
    </location>
</feature>
<feature type="compositionally biased region" description="Basic residues" evidence="1">
    <location>
        <begin position="512"/>
        <end position="521"/>
    </location>
</feature>
<feature type="region of interest" description="Disordered" evidence="1">
    <location>
        <begin position="316"/>
        <end position="369"/>
    </location>
</feature>
<feature type="region of interest" description="Disordered" evidence="1">
    <location>
        <begin position="113"/>
        <end position="217"/>
    </location>
</feature>
<protein>
    <submittedName>
        <fullName evidence="3">Something about silencing, SAS, complex subunit 4-domain-containing protein</fullName>
    </submittedName>
</protein>
<dbReference type="Pfam" id="PF15460">
    <property type="entry name" value="SAS4"/>
    <property type="match status" value="1"/>
</dbReference>
<dbReference type="GO" id="GO:0004402">
    <property type="term" value="F:histone acetyltransferase activity"/>
    <property type="evidence" value="ECO:0007669"/>
    <property type="project" value="TreeGrafter"/>
</dbReference>
<dbReference type="PANTHER" id="PTHR38422">
    <property type="entry name" value="SOMETHING ABOUT SILENCING PROTEIN 4"/>
    <property type="match status" value="1"/>
</dbReference>
<evidence type="ECO:0000259" key="2">
    <source>
        <dbReference type="Pfam" id="PF15460"/>
    </source>
</evidence>
<organism evidence="3 4">
    <name type="scientific">Staphylotrichum tortipilum</name>
    <dbReference type="NCBI Taxonomy" id="2831512"/>
    <lineage>
        <taxon>Eukaryota</taxon>
        <taxon>Fungi</taxon>
        <taxon>Dikarya</taxon>
        <taxon>Ascomycota</taxon>
        <taxon>Pezizomycotina</taxon>
        <taxon>Sordariomycetes</taxon>
        <taxon>Sordariomycetidae</taxon>
        <taxon>Sordariales</taxon>
        <taxon>Chaetomiaceae</taxon>
        <taxon>Staphylotrichum</taxon>
    </lineage>
</organism>
<dbReference type="EMBL" id="MU855481">
    <property type="protein sequence ID" value="KAK3902885.1"/>
    <property type="molecule type" value="Genomic_DNA"/>
</dbReference>
<dbReference type="InterPro" id="IPR038988">
    <property type="entry name" value="Sas4"/>
</dbReference>
<evidence type="ECO:0000313" key="3">
    <source>
        <dbReference type="EMBL" id="KAK3902885.1"/>
    </source>
</evidence>
<gene>
    <name evidence="3" type="ORF">C8A05DRAFT_43780</name>
</gene>
<reference evidence="3" key="1">
    <citation type="journal article" date="2023" name="Mol. Phylogenet. Evol.">
        <title>Genome-scale phylogeny and comparative genomics of the fungal order Sordariales.</title>
        <authorList>
            <person name="Hensen N."/>
            <person name="Bonometti L."/>
            <person name="Westerberg I."/>
            <person name="Brannstrom I.O."/>
            <person name="Guillou S."/>
            <person name="Cros-Aarteil S."/>
            <person name="Calhoun S."/>
            <person name="Haridas S."/>
            <person name="Kuo A."/>
            <person name="Mondo S."/>
            <person name="Pangilinan J."/>
            <person name="Riley R."/>
            <person name="LaButti K."/>
            <person name="Andreopoulos B."/>
            <person name="Lipzen A."/>
            <person name="Chen C."/>
            <person name="Yan M."/>
            <person name="Daum C."/>
            <person name="Ng V."/>
            <person name="Clum A."/>
            <person name="Steindorff A."/>
            <person name="Ohm R.A."/>
            <person name="Martin F."/>
            <person name="Silar P."/>
            <person name="Natvig D.O."/>
            <person name="Lalanne C."/>
            <person name="Gautier V."/>
            <person name="Ament-Velasquez S.L."/>
            <person name="Kruys A."/>
            <person name="Hutchinson M.I."/>
            <person name="Powell A.J."/>
            <person name="Barry K."/>
            <person name="Miller A.N."/>
            <person name="Grigoriev I.V."/>
            <person name="Debuchy R."/>
            <person name="Gladieux P."/>
            <person name="Hiltunen Thoren M."/>
            <person name="Johannesson H."/>
        </authorList>
    </citation>
    <scope>NUCLEOTIDE SEQUENCE</scope>
    <source>
        <strain evidence="3">CBS 103.79</strain>
    </source>
</reference>
<feature type="compositionally biased region" description="Basic and acidic residues" evidence="1">
    <location>
        <begin position="116"/>
        <end position="130"/>
    </location>
</feature>
<name>A0AAN6RTX3_9PEZI</name>
<dbReference type="GO" id="GO:0033255">
    <property type="term" value="C:SAS acetyltransferase complex"/>
    <property type="evidence" value="ECO:0007669"/>
    <property type="project" value="InterPro"/>
</dbReference>
<feature type="compositionally biased region" description="Acidic residues" evidence="1">
    <location>
        <begin position="477"/>
        <end position="497"/>
    </location>
</feature>
<comment type="caution">
    <text evidence="3">The sequence shown here is derived from an EMBL/GenBank/DDBJ whole genome shotgun (WGS) entry which is preliminary data.</text>
</comment>
<dbReference type="Proteomes" id="UP001303889">
    <property type="component" value="Unassembled WGS sequence"/>
</dbReference>
<feature type="region of interest" description="Disordered" evidence="1">
    <location>
        <begin position="253"/>
        <end position="293"/>
    </location>
</feature>
<evidence type="ECO:0000313" key="4">
    <source>
        <dbReference type="Proteomes" id="UP001303889"/>
    </source>
</evidence>
<feature type="domain" description="Something about silencing protein 4" evidence="2">
    <location>
        <begin position="339"/>
        <end position="433"/>
    </location>
</feature>
<dbReference type="InterPro" id="IPR029184">
    <property type="entry name" value="Sas4_dom"/>
</dbReference>
<proteinExistence type="predicted"/>
<feature type="compositionally biased region" description="Basic and acidic residues" evidence="1">
    <location>
        <begin position="348"/>
        <end position="369"/>
    </location>
</feature>
<keyword evidence="4" id="KW-1185">Reference proteome</keyword>
<feature type="compositionally biased region" description="Low complexity" evidence="1">
    <location>
        <begin position="263"/>
        <end position="273"/>
    </location>
</feature>
<feature type="region of interest" description="Disordered" evidence="1">
    <location>
        <begin position="428"/>
        <end position="541"/>
    </location>
</feature>
<feature type="compositionally biased region" description="Pro residues" evidence="1">
    <location>
        <begin position="522"/>
        <end position="537"/>
    </location>
</feature>
<dbReference type="PANTHER" id="PTHR38422:SF1">
    <property type="entry name" value="SOMETHING ABOUT SILENCING PROTEIN 4"/>
    <property type="match status" value="1"/>
</dbReference>
<feature type="compositionally biased region" description="Basic and acidic residues" evidence="1">
    <location>
        <begin position="204"/>
        <end position="217"/>
    </location>
</feature>
<feature type="compositionally biased region" description="Acidic residues" evidence="1">
    <location>
        <begin position="450"/>
        <end position="470"/>
    </location>
</feature>